<reference evidence="3 5" key="1">
    <citation type="submission" date="2017-05" db="EMBL/GenBank/DDBJ databases">
        <title>Comparative genomics and methylome analysis of the gut commensal Bifidobacterium breve.</title>
        <authorList>
            <person name="Bottacini F."/>
            <person name="Morrissey R."/>
            <person name="Roberts R.J."/>
            <person name="James K."/>
            <person name="van Breen J."/>
            <person name="Egan M."/>
            <person name="Lambert J."/>
            <person name="van Limpt K."/>
            <person name="Stanton C."/>
            <person name="Knol J."/>
            <person name="O' Connell Motherway M."/>
            <person name="van Sinderen D."/>
        </authorList>
    </citation>
    <scope>NUCLEOTIDE SEQUENCE [LARGE SCALE GENOMIC DNA]</scope>
    <source>
        <strain evidence="3 5">215W447a</strain>
    </source>
</reference>
<dbReference type="SUPFAM" id="SSF53098">
    <property type="entry name" value="Ribonuclease H-like"/>
    <property type="match status" value="1"/>
</dbReference>
<dbReference type="AlphaFoldDB" id="A0A2K9BBR9"/>
<dbReference type="PANTHER" id="PTHR46889:SF4">
    <property type="entry name" value="TRANSPOSASE INSO FOR INSERTION SEQUENCE ELEMENT IS911B-RELATED"/>
    <property type="match status" value="1"/>
</dbReference>
<feature type="domain" description="HTH-like" evidence="2">
    <location>
        <begin position="16"/>
        <end position="63"/>
    </location>
</feature>
<accession>A0A2K9BBR9</accession>
<dbReference type="PANTHER" id="PTHR46889">
    <property type="entry name" value="TRANSPOSASE INSF FOR INSERTION SEQUENCE IS3B-RELATED"/>
    <property type="match status" value="1"/>
</dbReference>
<feature type="region of interest" description="Disordered" evidence="1">
    <location>
        <begin position="189"/>
        <end position="221"/>
    </location>
</feature>
<organism evidence="3 5">
    <name type="scientific">Bifidobacterium breve</name>
    <dbReference type="NCBI Taxonomy" id="1685"/>
    <lineage>
        <taxon>Bacteria</taxon>
        <taxon>Bacillati</taxon>
        <taxon>Actinomycetota</taxon>
        <taxon>Actinomycetes</taxon>
        <taxon>Bifidobacteriales</taxon>
        <taxon>Bifidobacteriaceae</taxon>
        <taxon>Bifidobacterium</taxon>
    </lineage>
</organism>
<evidence type="ECO:0000256" key="1">
    <source>
        <dbReference type="SAM" id="MobiDB-lite"/>
    </source>
</evidence>
<dbReference type="InterPro" id="IPR050900">
    <property type="entry name" value="Transposase_IS3/IS150/IS904"/>
</dbReference>
<dbReference type="EMBL" id="CP021558">
    <property type="protein sequence ID" value="AUE02474.1"/>
    <property type="molecule type" value="Genomic_DNA"/>
</dbReference>
<evidence type="ECO:0000313" key="5">
    <source>
        <dbReference type="Proteomes" id="UP000232491"/>
    </source>
</evidence>
<name>A0A2K9BBR9_BIFBR</name>
<evidence type="ECO:0000259" key="2">
    <source>
        <dbReference type="Pfam" id="PF13276"/>
    </source>
</evidence>
<dbReference type="Proteomes" id="UP000232491">
    <property type="component" value="Chromosome"/>
</dbReference>
<dbReference type="InterPro" id="IPR012337">
    <property type="entry name" value="RNaseH-like_sf"/>
</dbReference>
<evidence type="ECO:0000313" key="4">
    <source>
        <dbReference type="EMBL" id="AUE02474.1"/>
    </source>
</evidence>
<dbReference type="EMBL" id="CP021558">
    <property type="protein sequence ID" value="AUE02461.1"/>
    <property type="molecule type" value="Genomic_DNA"/>
</dbReference>
<proteinExistence type="predicted"/>
<sequence>MFARLGVDEYAGLGAEVAGAFADSKGRYGYRRIKAVLKTGVSEKVVRGIMAEEGLVAHVPKRRRYSSCEGETTPAPANLVDRDFTAERPNEKWLTDISEIKARDGKVYLSPPVDCHDGKIVAHAAGFGPDAELANRMPEEAVATPPGERASPGAFRPWMPLPVARMARAHGTLRADALHEREGLFAGQRGRGGILRQDEDRGGLPREVGGTHPQRGARLGR</sequence>
<evidence type="ECO:0000313" key="3">
    <source>
        <dbReference type="EMBL" id="AUE02461.1"/>
    </source>
</evidence>
<dbReference type="Pfam" id="PF13276">
    <property type="entry name" value="HTH_21"/>
    <property type="match status" value="1"/>
</dbReference>
<protein>
    <submittedName>
        <fullName evidence="3">Transposase</fullName>
    </submittedName>
</protein>
<dbReference type="InterPro" id="IPR025948">
    <property type="entry name" value="HTH-like_dom"/>
</dbReference>
<gene>
    <name evidence="3" type="ORF">BB215W447A_0431</name>
    <name evidence="4" type="ORF">BB215W447A_0444</name>
</gene>